<name>A0A0F9DDN3_9ZZZZ</name>
<feature type="transmembrane region" description="Helical" evidence="1">
    <location>
        <begin position="70"/>
        <end position="88"/>
    </location>
</feature>
<gene>
    <name evidence="2" type="ORF">LCGC14_2211230</name>
</gene>
<reference evidence="2" key="1">
    <citation type="journal article" date="2015" name="Nature">
        <title>Complex archaea that bridge the gap between prokaryotes and eukaryotes.</title>
        <authorList>
            <person name="Spang A."/>
            <person name="Saw J.H."/>
            <person name="Jorgensen S.L."/>
            <person name="Zaremba-Niedzwiedzka K."/>
            <person name="Martijn J."/>
            <person name="Lind A.E."/>
            <person name="van Eijk R."/>
            <person name="Schleper C."/>
            <person name="Guy L."/>
            <person name="Ettema T.J."/>
        </authorList>
    </citation>
    <scope>NUCLEOTIDE SEQUENCE</scope>
</reference>
<protein>
    <submittedName>
        <fullName evidence="2">Uncharacterized protein</fullName>
    </submittedName>
</protein>
<dbReference type="EMBL" id="LAZR01029348">
    <property type="protein sequence ID" value="KKL59848.1"/>
    <property type="molecule type" value="Genomic_DNA"/>
</dbReference>
<evidence type="ECO:0000313" key="2">
    <source>
        <dbReference type="EMBL" id="KKL59848.1"/>
    </source>
</evidence>
<keyword evidence="1" id="KW-0472">Membrane</keyword>
<accession>A0A0F9DDN3</accession>
<comment type="caution">
    <text evidence="2">The sequence shown here is derived from an EMBL/GenBank/DDBJ whole genome shotgun (WGS) entry which is preliminary data.</text>
</comment>
<evidence type="ECO:0000256" key="1">
    <source>
        <dbReference type="SAM" id="Phobius"/>
    </source>
</evidence>
<keyword evidence="1" id="KW-1133">Transmembrane helix</keyword>
<dbReference type="AlphaFoldDB" id="A0A0F9DDN3"/>
<keyword evidence="1" id="KW-0812">Transmembrane</keyword>
<organism evidence="2">
    <name type="scientific">marine sediment metagenome</name>
    <dbReference type="NCBI Taxonomy" id="412755"/>
    <lineage>
        <taxon>unclassified sequences</taxon>
        <taxon>metagenomes</taxon>
        <taxon>ecological metagenomes</taxon>
    </lineage>
</organism>
<proteinExistence type="predicted"/>
<sequence length="103" mass="11626">MPEELSFMAQITQRKEDERNRLLEEAAEAPLQRPVEFTGLTTREQLVEEQTKSVDALFGAVAEGIGIRRTYFIVGFIALGLLIALNRWTAERPQPSKNIHDTG</sequence>